<evidence type="ECO:0000256" key="2">
    <source>
        <dbReference type="ARBA" id="ARBA00022692"/>
    </source>
</evidence>
<dbReference type="Proteomes" id="UP000017081">
    <property type="component" value="Unassembled WGS sequence"/>
</dbReference>
<reference evidence="6 7" key="1">
    <citation type="submission" date="2013-08" db="EMBL/GenBank/DDBJ databases">
        <authorList>
            <person name="Weinstock G."/>
            <person name="Sodergren E."/>
            <person name="Wylie T."/>
            <person name="Fulton L."/>
            <person name="Fulton R."/>
            <person name="Fronick C."/>
            <person name="O'Laughlin M."/>
            <person name="Godfrey J."/>
            <person name="Miner T."/>
            <person name="Herter B."/>
            <person name="Appelbaum E."/>
            <person name="Cordes M."/>
            <person name="Lek S."/>
            <person name="Wollam A."/>
            <person name="Pepin K.H."/>
            <person name="Palsikar V.B."/>
            <person name="Mitreva M."/>
            <person name="Wilson R.K."/>
        </authorList>
    </citation>
    <scope>NUCLEOTIDE SEQUENCE [LARGE SCALE GENOMIC DNA]</scope>
    <source>
        <strain evidence="6 7">ATCC BAA-474</strain>
    </source>
</reference>
<evidence type="ECO:0000256" key="4">
    <source>
        <dbReference type="ARBA" id="ARBA00023136"/>
    </source>
</evidence>
<dbReference type="HOGENOM" id="CLU_135915_2_0_0"/>
<dbReference type="EMBL" id="AXZF01000123">
    <property type="protein sequence ID" value="ERT66982.1"/>
    <property type="molecule type" value="Genomic_DNA"/>
</dbReference>
<sequence length="88" mass="9865">MRIIGIIAATLTTIAFFPQVIQVIKSKDTKSISLTMYILFVTGVLLWVLYGFYLNDLPIIIANSIVAVASTIILCYKIREIRSNLKKS</sequence>
<accession>U7V5K0</accession>
<organism evidence="6 7">
    <name type="scientific">Cetobacterium somerae ATCC BAA-474</name>
    <dbReference type="NCBI Taxonomy" id="1319815"/>
    <lineage>
        <taxon>Bacteria</taxon>
        <taxon>Fusobacteriati</taxon>
        <taxon>Fusobacteriota</taxon>
        <taxon>Fusobacteriia</taxon>
        <taxon>Fusobacteriales</taxon>
        <taxon>Fusobacteriaceae</taxon>
        <taxon>Cetobacterium</taxon>
    </lineage>
</organism>
<name>U7V5K0_9FUSO</name>
<evidence type="ECO:0000256" key="3">
    <source>
        <dbReference type="ARBA" id="ARBA00022989"/>
    </source>
</evidence>
<dbReference type="GO" id="GO:0051119">
    <property type="term" value="F:sugar transmembrane transporter activity"/>
    <property type="evidence" value="ECO:0007669"/>
    <property type="project" value="InterPro"/>
</dbReference>
<dbReference type="AlphaFoldDB" id="U7V5K0"/>
<dbReference type="Gene3D" id="1.20.1280.290">
    <property type="match status" value="1"/>
</dbReference>
<dbReference type="InterPro" id="IPR006603">
    <property type="entry name" value="PQ-loop_rpt"/>
</dbReference>
<dbReference type="eggNOG" id="COG4095">
    <property type="taxonomic scope" value="Bacteria"/>
</dbReference>
<keyword evidence="2 5" id="KW-0812">Transmembrane</keyword>
<dbReference type="NCBIfam" id="NF037968">
    <property type="entry name" value="SemiSWEET_2"/>
    <property type="match status" value="1"/>
</dbReference>
<dbReference type="InterPro" id="IPR047662">
    <property type="entry name" value="SemiSWEET"/>
</dbReference>
<evidence type="ECO:0000313" key="7">
    <source>
        <dbReference type="Proteomes" id="UP000017081"/>
    </source>
</evidence>
<dbReference type="GO" id="GO:0016020">
    <property type="term" value="C:membrane"/>
    <property type="evidence" value="ECO:0007669"/>
    <property type="project" value="UniProtKB-SubCell"/>
</dbReference>
<evidence type="ECO:0000256" key="1">
    <source>
        <dbReference type="ARBA" id="ARBA00004141"/>
    </source>
</evidence>
<dbReference type="RefSeq" id="WP_023051978.1">
    <property type="nucleotide sequence ID" value="NZ_CP173065.2"/>
</dbReference>
<evidence type="ECO:0000313" key="6">
    <source>
        <dbReference type="EMBL" id="ERT66982.1"/>
    </source>
</evidence>
<feature type="transmembrane region" description="Helical" evidence="5">
    <location>
        <begin position="36"/>
        <end position="53"/>
    </location>
</feature>
<feature type="transmembrane region" description="Helical" evidence="5">
    <location>
        <begin position="6"/>
        <end position="24"/>
    </location>
</feature>
<feature type="transmembrane region" description="Helical" evidence="5">
    <location>
        <begin position="59"/>
        <end position="78"/>
    </location>
</feature>
<proteinExistence type="predicted"/>
<dbReference type="Pfam" id="PF04193">
    <property type="entry name" value="PQ-loop"/>
    <property type="match status" value="1"/>
</dbReference>
<comment type="caution">
    <text evidence="6">The sequence shown here is derived from an EMBL/GenBank/DDBJ whole genome shotgun (WGS) entry which is preliminary data.</text>
</comment>
<keyword evidence="4 5" id="KW-0472">Membrane</keyword>
<keyword evidence="3 5" id="KW-1133">Transmembrane helix</keyword>
<evidence type="ECO:0000256" key="5">
    <source>
        <dbReference type="SAM" id="Phobius"/>
    </source>
</evidence>
<keyword evidence="7" id="KW-1185">Reference proteome</keyword>
<protein>
    <submittedName>
        <fullName evidence="6">Lipid A Biosynthesis domain protein</fullName>
    </submittedName>
</protein>
<dbReference type="STRING" id="1319815.HMPREF0202_02448"/>
<comment type="subcellular location">
    <subcellularLocation>
        <location evidence="1">Membrane</location>
        <topology evidence="1">Multi-pass membrane protein</topology>
    </subcellularLocation>
</comment>
<gene>
    <name evidence="6" type="ORF">HMPREF0202_02448</name>
</gene>